<dbReference type="STRING" id="1895771.BGO89_02740"/>
<keyword evidence="3 5" id="KW-1133">Transmembrane helix</keyword>
<dbReference type="PANTHER" id="PTHR43847">
    <property type="entry name" value="BLL3993 PROTEIN"/>
    <property type="match status" value="1"/>
</dbReference>
<dbReference type="EMBL" id="MKVH01000013">
    <property type="protein sequence ID" value="OJX59351.1"/>
    <property type="molecule type" value="Genomic_DNA"/>
</dbReference>
<dbReference type="PANTHER" id="PTHR43847:SF1">
    <property type="entry name" value="BLL3993 PROTEIN"/>
    <property type="match status" value="1"/>
</dbReference>
<gene>
    <name evidence="6" type="ORF">BGO89_02740</name>
</gene>
<feature type="transmembrane region" description="Helical" evidence="5">
    <location>
        <begin position="73"/>
        <end position="93"/>
    </location>
</feature>
<accession>A0A1M3L2G0</accession>
<dbReference type="InterPro" id="IPR007269">
    <property type="entry name" value="ICMT_MeTrfase"/>
</dbReference>
<dbReference type="Proteomes" id="UP000184233">
    <property type="component" value="Unassembled WGS sequence"/>
</dbReference>
<feature type="transmembrane region" description="Helical" evidence="5">
    <location>
        <begin position="40"/>
        <end position="61"/>
    </location>
</feature>
<keyword evidence="2 5" id="KW-0812">Transmembrane</keyword>
<evidence type="ECO:0000313" key="6">
    <source>
        <dbReference type="EMBL" id="OJX59351.1"/>
    </source>
</evidence>
<evidence type="ECO:0000256" key="1">
    <source>
        <dbReference type="ARBA" id="ARBA00004141"/>
    </source>
</evidence>
<dbReference type="Pfam" id="PF04140">
    <property type="entry name" value="ICMT"/>
    <property type="match status" value="1"/>
</dbReference>
<dbReference type="AlphaFoldDB" id="A0A1M3L2G0"/>
<name>A0A1M3L2G0_9BACT</name>
<feature type="transmembrane region" description="Helical" evidence="5">
    <location>
        <begin position="126"/>
        <end position="159"/>
    </location>
</feature>
<proteinExistence type="predicted"/>
<evidence type="ECO:0000256" key="4">
    <source>
        <dbReference type="ARBA" id="ARBA00023136"/>
    </source>
</evidence>
<evidence type="ECO:0000256" key="5">
    <source>
        <dbReference type="SAM" id="Phobius"/>
    </source>
</evidence>
<evidence type="ECO:0000313" key="7">
    <source>
        <dbReference type="Proteomes" id="UP000184233"/>
    </source>
</evidence>
<evidence type="ECO:0000256" key="3">
    <source>
        <dbReference type="ARBA" id="ARBA00022989"/>
    </source>
</evidence>
<keyword evidence="4 5" id="KW-0472">Membrane</keyword>
<dbReference type="InterPro" id="IPR052527">
    <property type="entry name" value="Metal_cation-efflux_comp"/>
</dbReference>
<dbReference type="GO" id="GO:0004671">
    <property type="term" value="F:protein C-terminal S-isoprenylcysteine carboxyl O-methyltransferase activity"/>
    <property type="evidence" value="ECO:0007669"/>
    <property type="project" value="InterPro"/>
</dbReference>
<sequence>MMLTSIIVLLVVQRLFELRIAARNARISMAHGGREYGARHYPFFIVLHTTWFAAMVVESTMRKATELPDPISWWWWMCAAVVIAAQGLRYWAITSLGEAWNTRIIVVPGRSPVEQGPYRFMKHPNYVAVVAELFCIPMLVGAPVTAIVVTVLNAILLLGIRIPTENRALEEGKEGP</sequence>
<evidence type="ECO:0000256" key="2">
    <source>
        <dbReference type="ARBA" id="ARBA00022692"/>
    </source>
</evidence>
<comment type="subcellular location">
    <subcellularLocation>
        <location evidence="1">Membrane</location>
        <topology evidence="1">Multi-pass membrane protein</topology>
    </subcellularLocation>
</comment>
<evidence type="ECO:0008006" key="8">
    <source>
        <dbReference type="Google" id="ProtNLM"/>
    </source>
</evidence>
<reference evidence="6 7" key="1">
    <citation type="submission" date="2016-09" db="EMBL/GenBank/DDBJ databases">
        <title>Genome-resolved meta-omics ties microbial dynamics to process performance in biotechnology for thiocyanate degradation.</title>
        <authorList>
            <person name="Kantor R.S."/>
            <person name="Huddy R.J."/>
            <person name="Iyer R."/>
            <person name="Thomas B.C."/>
            <person name="Brown C.T."/>
            <person name="Anantharaman K."/>
            <person name="Tringe S."/>
            <person name="Hettich R.L."/>
            <person name="Harrison S.T."/>
            <person name="Banfield J.F."/>
        </authorList>
    </citation>
    <scope>NUCLEOTIDE SEQUENCE [LARGE SCALE GENOMIC DNA]</scope>
    <source>
        <strain evidence="6">59-99</strain>
    </source>
</reference>
<protein>
    <recommendedName>
        <fullName evidence="8">Steroid 5-alpha reductase C-terminal domain-containing protein</fullName>
    </recommendedName>
</protein>
<dbReference type="Gene3D" id="1.20.120.1630">
    <property type="match status" value="1"/>
</dbReference>
<organism evidence="6 7">
    <name type="scientific">Candidatus Kapaibacterium thiocyanatum</name>
    <dbReference type="NCBI Taxonomy" id="1895771"/>
    <lineage>
        <taxon>Bacteria</taxon>
        <taxon>Pseudomonadati</taxon>
        <taxon>Candidatus Kapaibacteriota</taxon>
        <taxon>Candidatus Kapaibacteriia</taxon>
        <taxon>Candidatus Kapaibacteriales</taxon>
        <taxon>Candidatus Kapaibacteriaceae</taxon>
        <taxon>Candidatus Kapaibacterium</taxon>
    </lineage>
</organism>
<comment type="caution">
    <text evidence="6">The sequence shown here is derived from an EMBL/GenBank/DDBJ whole genome shotgun (WGS) entry which is preliminary data.</text>
</comment>
<dbReference type="GO" id="GO:0016020">
    <property type="term" value="C:membrane"/>
    <property type="evidence" value="ECO:0007669"/>
    <property type="project" value="UniProtKB-SubCell"/>
</dbReference>